<keyword evidence="7" id="KW-1185">Reference proteome</keyword>
<gene>
    <name evidence="6" type="ORF">LSAT_V11C800447750</name>
</gene>
<keyword evidence="3" id="KW-0653">Protein transport</keyword>
<dbReference type="GO" id="GO:0015031">
    <property type="term" value="P:protein transport"/>
    <property type="evidence" value="ECO:0007669"/>
    <property type="project" value="UniProtKB-KW"/>
</dbReference>
<name>A0A9R1WX02_LACSA</name>
<evidence type="ECO:0000313" key="6">
    <source>
        <dbReference type="EMBL" id="KAJ0190384.1"/>
    </source>
</evidence>
<keyword evidence="3" id="KW-0268">Exocytosis</keyword>
<dbReference type="InterPro" id="IPR004140">
    <property type="entry name" value="Exo70"/>
</dbReference>
<dbReference type="Proteomes" id="UP000235145">
    <property type="component" value="Unassembled WGS sequence"/>
</dbReference>
<dbReference type="GO" id="GO:0006887">
    <property type="term" value="P:exocytosis"/>
    <property type="evidence" value="ECO:0000318"/>
    <property type="project" value="GO_Central"/>
</dbReference>
<dbReference type="SUPFAM" id="SSF74788">
    <property type="entry name" value="Cullin repeat-like"/>
    <property type="match status" value="1"/>
</dbReference>
<keyword evidence="2 3" id="KW-0813">Transport</keyword>
<evidence type="ECO:0000256" key="2">
    <source>
        <dbReference type="ARBA" id="ARBA00022448"/>
    </source>
</evidence>
<dbReference type="AlphaFoldDB" id="A0A9R1WX02"/>
<comment type="function">
    <text evidence="3">Component of the exocyst complex.</text>
</comment>
<dbReference type="PANTHER" id="PTHR12542">
    <property type="entry name" value="EXOCYST COMPLEX PROTEIN EXO70"/>
    <property type="match status" value="1"/>
</dbReference>
<dbReference type="GO" id="GO:0000145">
    <property type="term" value="C:exocyst"/>
    <property type="evidence" value="ECO:0000318"/>
    <property type="project" value="GO_Central"/>
</dbReference>
<sequence length="661" mass="75362">MEKIYSGKVKNRRKSYVDVTKLPDDDVTDASDAGDDVEDESLLHLDLHQISIDIDQFTDELSTVDEKEISPEIPDTVNTFVGIIESRINKRYNSIQPGSRFANLTGEDEFFIEAIKRLSKLKIVLGEFPNSSSFNKVSKVLQQAMVLMEEEFGALLQDWTTSTEPISKSKSSSSKSDPLPTLTPETSYSNNEQDFPGYTEENITLMNKIASLMIPAGYQYECCQVYSTMRKDGINEQVKRFEFEKFNVEEVPKLKWVSLEPDITRWIKLANHCSSVLFPAERKLGETVFSDHLKVFTTLFINLLRGVTTLLVESVTVVATAKPKAKRLLKFLEMYVAIRDLGDSIDDSDSSNVKLEESCNLTSEIASATYIIGQVVLNMFNDLKSSIKNDANKTPIQGGGVHPTTRYVMNYIKCAFDDYQHVLEYVFREHTKPEDDDTEEESSILSKQLLSVIQLLDSNLETKSALYKDASLGYIFLMNNDRFILQTVKEMNGVLGDNWCRRKSSDVRNYHKSYQRETWNRLLQCLTQEGVQVKGKPNRRILKERFKNFNAMFDEIYKTQSTWVVSDDQLLSEIRVSITAVVSPAYRSFVGRYKPQFEGAKSIDKYIKYQPEDVEAMIETLFEGTEKVDNQMNSIQAVSTVKQTTGAFKNLLKSYKNVGLM</sequence>
<organism evidence="6 7">
    <name type="scientific">Lactuca sativa</name>
    <name type="common">Garden lettuce</name>
    <dbReference type="NCBI Taxonomy" id="4236"/>
    <lineage>
        <taxon>Eukaryota</taxon>
        <taxon>Viridiplantae</taxon>
        <taxon>Streptophyta</taxon>
        <taxon>Embryophyta</taxon>
        <taxon>Tracheophyta</taxon>
        <taxon>Spermatophyta</taxon>
        <taxon>Magnoliopsida</taxon>
        <taxon>eudicotyledons</taxon>
        <taxon>Gunneridae</taxon>
        <taxon>Pentapetalae</taxon>
        <taxon>asterids</taxon>
        <taxon>campanulids</taxon>
        <taxon>Asterales</taxon>
        <taxon>Asteraceae</taxon>
        <taxon>Cichorioideae</taxon>
        <taxon>Cichorieae</taxon>
        <taxon>Lactucinae</taxon>
        <taxon>Lactuca</taxon>
    </lineage>
</organism>
<evidence type="ECO:0000313" key="7">
    <source>
        <dbReference type="Proteomes" id="UP000235145"/>
    </source>
</evidence>
<feature type="domain" description="Exocyst complex subunit Exo70 C-terminal" evidence="5">
    <location>
        <begin position="264"/>
        <end position="619"/>
    </location>
</feature>
<proteinExistence type="inferred from homology"/>
<dbReference type="PANTHER" id="PTHR12542:SF136">
    <property type="entry name" value="EXOCYST SUBUNIT EXO70 FAMILY PROTEIN"/>
    <property type="match status" value="1"/>
</dbReference>
<evidence type="ECO:0000256" key="4">
    <source>
        <dbReference type="SAM" id="MobiDB-lite"/>
    </source>
</evidence>
<evidence type="ECO:0000256" key="3">
    <source>
        <dbReference type="RuleBase" id="RU365026"/>
    </source>
</evidence>
<comment type="caution">
    <text evidence="6">The sequence shown here is derived from an EMBL/GenBank/DDBJ whole genome shotgun (WGS) entry which is preliminary data.</text>
</comment>
<dbReference type="EMBL" id="NBSK02000008">
    <property type="protein sequence ID" value="KAJ0190384.1"/>
    <property type="molecule type" value="Genomic_DNA"/>
</dbReference>
<dbReference type="InterPro" id="IPR046364">
    <property type="entry name" value="Exo70_C"/>
</dbReference>
<reference evidence="6 7" key="1">
    <citation type="journal article" date="2017" name="Nat. Commun.">
        <title>Genome assembly with in vitro proximity ligation data and whole-genome triplication in lettuce.</title>
        <authorList>
            <person name="Reyes-Chin-Wo S."/>
            <person name="Wang Z."/>
            <person name="Yang X."/>
            <person name="Kozik A."/>
            <person name="Arikit S."/>
            <person name="Song C."/>
            <person name="Xia L."/>
            <person name="Froenicke L."/>
            <person name="Lavelle D.O."/>
            <person name="Truco M.J."/>
            <person name="Xia R."/>
            <person name="Zhu S."/>
            <person name="Xu C."/>
            <person name="Xu H."/>
            <person name="Xu X."/>
            <person name="Cox K."/>
            <person name="Korf I."/>
            <person name="Meyers B.C."/>
            <person name="Michelmore R.W."/>
        </authorList>
    </citation>
    <scope>NUCLEOTIDE SEQUENCE [LARGE SCALE GENOMIC DNA]</scope>
    <source>
        <strain evidence="7">cv. Salinas</strain>
        <tissue evidence="6">Seedlings</tissue>
    </source>
</reference>
<accession>A0A9R1WX02</accession>
<dbReference type="InterPro" id="IPR016159">
    <property type="entry name" value="Cullin_repeat-like_dom_sf"/>
</dbReference>
<evidence type="ECO:0000256" key="1">
    <source>
        <dbReference type="ARBA" id="ARBA00006756"/>
    </source>
</evidence>
<evidence type="ECO:0000259" key="5">
    <source>
        <dbReference type="Pfam" id="PF03081"/>
    </source>
</evidence>
<dbReference type="Gene3D" id="1.20.1280.170">
    <property type="entry name" value="Exocyst complex component Exo70"/>
    <property type="match status" value="1"/>
</dbReference>
<protein>
    <recommendedName>
        <fullName evidence="3">Exocyst subunit Exo70 family protein</fullName>
    </recommendedName>
</protein>
<dbReference type="OrthoDB" id="1922221at2759"/>
<feature type="region of interest" description="Disordered" evidence="4">
    <location>
        <begin position="164"/>
        <end position="195"/>
    </location>
</feature>
<comment type="similarity">
    <text evidence="1 3">Belongs to the EXO70 family.</text>
</comment>
<dbReference type="Gramene" id="rna-gnl|WGS:NBSK|LSAT_8X147260_mrna">
    <property type="protein sequence ID" value="cds-PLY68014.1"/>
    <property type="gene ID" value="gene-LSAT_8X147260"/>
</dbReference>
<dbReference type="Pfam" id="PF03081">
    <property type="entry name" value="Exo70_C"/>
    <property type="match status" value="1"/>
</dbReference>
<dbReference type="GO" id="GO:0005546">
    <property type="term" value="F:phosphatidylinositol-4,5-bisphosphate binding"/>
    <property type="evidence" value="ECO:0007669"/>
    <property type="project" value="InterPro"/>
</dbReference>
<feature type="compositionally biased region" description="Polar residues" evidence="4">
    <location>
        <begin position="183"/>
        <end position="193"/>
    </location>
</feature>